<reference evidence="2 3" key="1">
    <citation type="submission" date="2020-06" db="EMBL/GenBank/DDBJ databases">
        <authorList>
            <person name="Li R."/>
            <person name="Bekaert M."/>
        </authorList>
    </citation>
    <scope>NUCLEOTIDE SEQUENCE [LARGE SCALE GENOMIC DNA]</scope>
    <source>
        <strain evidence="3">wild</strain>
    </source>
</reference>
<organism evidence="2 3">
    <name type="scientific">Mytilus coruscus</name>
    <name type="common">Sea mussel</name>
    <dbReference type="NCBI Taxonomy" id="42192"/>
    <lineage>
        <taxon>Eukaryota</taxon>
        <taxon>Metazoa</taxon>
        <taxon>Spiralia</taxon>
        <taxon>Lophotrochozoa</taxon>
        <taxon>Mollusca</taxon>
        <taxon>Bivalvia</taxon>
        <taxon>Autobranchia</taxon>
        <taxon>Pteriomorphia</taxon>
        <taxon>Mytilida</taxon>
        <taxon>Mytiloidea</taxon>
        <taxon>Mytilidae</taxon>
        <taxon>Mytilinae</taxon>
        <taxon>Mytilus</taxon>
    </lineage>
</organism>
<accession>A0A6J8DJF7</accession>
<evidence type="ECO:0000256" key="1">
    <source>
        <dbReference type="SAM" id="MobiDB-lite"/>
    </source>
</evidence>
<protein>
    <submittedName>
        <fullName evidence="2">Uncharacterized protein</fullName>
    </submittedName>
</protein>
<evidence type="ECO:0000313" key="3">
    <source>
        <dbReference type="Proteomes" id="UP000507470"/>
    </source>
</evidence>
<proteinExistence type="predicted"/>
<feature type="region of interest" description="Disordered" evidence="1">
    <location>
        <begin position="54"/>
        <end position="94"/>
    </location>
</feature>
<evidence type="ECO:0000313" key="2">
    <source>
        <dbReference type="EMBL" id="CAC5407681.1"/>
    </source>
</evidence>
<dbReference type="Proteomes" id="UP000507470">
    <property type="component" value="Unassembled WGS sequence"/>
</dbReference>
<gene>
    <name evidence="2" type="ORF">MCOR_41133</name>
</gene>
<name>A0A6J8DJF7_MYTCO</name>
<keyword evidence="3" id="KW-1185">Reference proteome</keyword>
<dbReference type="EMBL" id="CACVKT020007423">
    <property type="protein sequence ID" value="CAC5407681.1"/>
    <property type="molecule type" value="Genomic_DNA"/>
</dbReference>
<sequence length="181" mass="19640">MDVRRSQNTQSTVDNVPVSRTVTASNLSVAHGPVINIMADLNHQEPPFIPFRIQEETPQESPRRNEENILDSSRGISDPMAMTSEPGPSGLQNSSNNNLVRMSASMGYSGGWVQYDEQFRLRKALSPSSSLGVVDMELWLLCVSTPYVTPSFNTGLSNGSNQQLHGGNSSISMISGALSQI</sequence>
<dbReference type="AlphaFoldDB" id="A0A6J8DJF7"/>